<name>A0A453EHZ1_AEGTS</name>
<sequence length="230" mass="26286">MRIGWSFLAAIIIKFCYDRRVFLLPLPFLFIVHEKLMRSFSFCYKHQRVLLHSSMIFAGASDEAFLLEPAPQMHPGFFATSGIIFCYNRHRCLMEPVNCRLRPSGVQQDATTVSPFCYDRQRKMLQRAILFAGTSQSPELHPWRAGDEGGIHPWRARGAAKLHRKCGRRSCIQGVRDTLRCIWRVAPTTRTAGEGANRRRGRRGGSSSLVAGGWRGVEHRCGRCTFFPRE</sequence>
<reference evidence="2" key="2">
    <citation type="journal article" date="2017" name="Nat. Plants">
        <title>The Aegilops tauschii genome reveals multiple impacts of transposons.</title>
        <authorList>
            <person name="Zhao G."/>
            <person name="Zou C."/>
            <person name="Li K."/>
            <person name="Wang K."/>
            <person name="Li T."/>
            <person name="Gao L."/>
            <person name="Zhang X."/>
            <person name="Wang H."/>
            <person name="Yang Z."/>
            <person name="Liu X."/>
            <person name="Jiang W."/>
            <person name="Mao L."/>
            <person name="Kong X."/>
            <person name="Jiao Y."/>
            <person name="Jia J."/>
        </authorList>
    </citation>
    <scope>NUCLEOTIDE SEQUENCE [LARGE SCALE GENOMIC DNA]</scope>
    <source>
        <strain evidence="2">cv. AL8/78</strain>
    </source>
</reference>
<organism evidence="1 2">
    <name type="scientific">Aegilops tauschii subsp. strangulata</name>
    <name type="common">Goatgrass</name>
    <dbReference type="NCBI Taxonomy" id="200361"/>
    <lineage>
        <taxon>Eukaryota</taxon>
        <taxon>Viridiplantae</taxon>
        <taxon>Streptophyta</taxon>
        <taxon>Embryophyta</taxon>
        <taxon>Tracheophyta</taxon>
        <taxon>Spermatophyta</taxon>
        <taxon>Magnoliopsida</taxon>
        <taxon>Liliopsida</taxon>
        <taxon>Poales</taxon>
        <taxon>Poaceae</taxon>
        <taxon>BOP clade</taxon>
        <taxon>Pooideae</taxon>
        <taxon>Triticodae</taxon>
        <taxon>Triticeae</taxon>
        <taxon>Triticinae</taxon>
        <taxon>Aegilops</taxon>
    </lineage>
</organism>
<accession>A0A453EHZ1</accession>
<dbReference type="Proteomes" id="UP000015105">
    <property type="component" value="Chromosome 3D"/>
</dbReference>
<evidence type="ECO:0000313" key="1">
    <source>
        <dbReference type="EnsemblPlants" id="AET3Gv20349800.10"/>
    </source>
</evidence>
<evidence type="ECO:0000313" key="2">
    <source>
        <dbReference type="Proteomes" id="UP000015105"/>
    </source>
</evidence>
<proteinExistence type="predicted"/>
<protein>
    <submittedName>
        <fullName evidence="1">Uncharacterized protein</fullName>
    </submittedName>
</protein>
<dbReference type="Gramene" id="AET3Gv20349800.10">
    <property type="protein sequence ID" value="AET3Gv20349800.10"/>
    <property type="gene ID" value="AET3Gv20349800"/>
</dbReference>
<reference evidence="1" key="5">
    <citation type="journal article" date="2021" name="G3 (Bethesda)">
        <title>Aegilops tauschii genome assembly Aet v5.0 features greater sequence contiguity and improved annotation.</title>
        <authorList>
            <person name="Wang L."/>
            <person name="Zhu T."/>
            <person name="Rodriguez J.C."/>
            <person name="Deal K.R."/>
            <person name="Dubcovsky J."/>
            <person name="McGuire P.E."/>
            <person name="Lux T."/>
            <person name="Spannagl M."/>
            <person name="Mayer K.F.X."/>
            <person name="Baldrich P."/>
            <person name="Meyers B.C."/>
            <person name="Huo N."/>
            <person name="Gu Y.Q."/>
            <person name="Zhou H."/>
            <person name="Devos K.M."/>
            <person name="Bennetzen J.L."/>
            <person name="Unver T."/>
            <person name="Budak H."/>
            <person name="Gulick P.J."/>
            <person name="Galiba G."/>
            <person name="Kalapos B."/>
            <person name="Nelson D.R."/>
            <person name="Li P."/>
            <person name="You F.M."/>
            <person name="Luo M.C."/>
            <person name="Dvorak J."/>
        </authorList>
    </citation>
    <scope>NUCLEOTIDE SEQUENCE [LARGE SCALE GENOMIC DNA]</scope>
    <source>
        <strain evidence="1">cv. AL8/78</strain>
    </source>
</reference>
<reference evidence="1" key="4">
    <citation type="submission" date="2019-03" db="UniProtKB">
        <authorList>
            <consortium name="EnsemblPlants"/>
        </authorList>
    </citation>
    <scope>IDENTIFICATION</scope>
</reference>
<reference evidence="1" key="3">
    <citation type="journal article" date="2017" name="Nature">
        <title>Genome sequence of the progenitor of the wheat D genome Aegilops tauschii.</title>
        <authorList>
            <person name="Luo M.C."/>
            <person name="Gu Y.Q."/>
            <person name="Puiu D."/>
            <person name="Wang H."/>
            <person name="Twardziok S.O."/>
            <person name="Deal K.R."/>
            <person name="Huo N."/>
            <person name="Zhu T."/>
            <person name="Wang L."/>
            <person name="Wang Y."/>
            <person name="McGuire P.E."/>
            <person name="Liu S."/>
            <person name="Long H."/>
            <person name="Ramasamy R.K."/>
            <person name="Rodriguez J.C."/>
            <person name="Van S.L."/>
            <person name="Yuan L."/>
            <person name="Wang Z."/>
            <person name="Xia Z."/>
            <person name="Xiao L."/>
            <person name="Anderson O.D."/>
            <person name="Ouyang S."/>
            <person name="Liang Y."/>
            <person name="Zimin A.V."/>
            <person name="Pertea G."/>
            <person name="Qi P."/>
            <person name="Bennetzen J.L."/>
            <person name="Dai X."/>
            <person name="Dawson M.W."/>
            <person name="Muller H.G."/>
            <person name="Kugler K."/>
            <person name="Rivarola-Duarte L."/>
            <person name="Spannagl M."/>
            <person name="Mayer K.F.X."/>
            <person name="Lu F.H."/>
            <person name="Bevan M.W."/>
            <person name="Leroy P."/>
            <person name="Li P."/>
            <person name="You F.M."/>
            <person name="Sun Q."/>
            <person name="Liu Z."/>
            <person name="Lyons E."/>
            <person name="Wicker T."/>
            <person name="Salzberg S.L."/>
            <person name="Devos K.M."/>
            <person name="Dvorak J."/>
        </authorList>
    </citation>
    <scope>NUCLEOTIDE SEQUENCE [LARGE SCALE GENOMIC DNA]</scope>
    <source>
        <strain evidence="1">cv. AL8/78</strain>
    </source>
</reference>
<keyword evidence="2" id="KW-1185">Reference proteome</keyword>
<reference evidence="2" key="1">
    <citation type="journal article" date="2014" name="Science">
        <title>Ancient hybridizations among the ancestral genomes of bread wheat.</title>
        <authorList>
            <consortium name="International Wheat Genome Sequencing Consortium,"/>
            <person name="Marcussen T."/>
            <person name="Sandve S.R."/>
            <person name="Heier L."/>
            <person name="Spannagl M."/>
            <person name="Pfeifer M."/>
            <person name="Jakobsen K.S."/>
            <person name="Wulff B.B."/>
            <person name="Steuernagel B."/>
            <person name="Mayer K.F."/>
            <person name="Olsen O.A."/>
        </authorList>
    </citation>
    <scope>NUCLEOTIDE SEQUENCE [LARGE SCALE GENOMIC DNA]</scope>
    <source>
        <strain evidence="2">cv. AL8/78</strain>
    </source>
</reference>
<dbReference type="EnsemblPlants" id="AET3Gv20349800.10">
    <property type="protein sequence ID" value="AET3Gv20349800.10"/>
    <property type="gene ID" value="AET3Gv20349800"/>
</dbReference>
<dbReference type="AlphaFoldDB" id="A0A453EHZ1"/>